<feature type="region of interest" description="Disordered" evidence="1">
    <location>
        <begin position="200"/>
        <end position="259"/>
    </location>
</feature>
<dbReference type="Proteomes" id="UP000000763">
    <property type="component" value="Chromosome 3"/>
</dbReference>
<feature type="region of interest" description="Disordered" evidence="1">
    <location>
        <begin position="140"/>
        <end position="164"/>
    </location>
</feature>
<dbReference type="AlphaFoldDB" id="Q10GB8"/>
<protein>
    <submittedName>
        <fullName evidence="2">Uncharacterized protein</fullName>
    </submittedName>
</protein>
<feature type="compositionally biased region" description="Low complexity" evidence="1">
    <location>
        <begin position="249"/>
        <end position="259"/>
    </location>
</feature>
<dbReference type="EMBL" id="AC145379">
    <property type="protein sequence ID" value="AAS07269.1"/>
    <property type="molecule type" value="Genomic_DNA"/>
</dbReference>
<reference evidence="3" key="2">
    <citation type="journal article" date="2008" name="Nucleic Acids Res.">
        <title>The rice annotation project database (RAP-DB): 2008 update.</title>
        <authorList>
            <consortium name="The rice annotation project (RAP)"/>
        </authorList>
    </citation>
    <scope>GENOME REANNOTATION</scope>
    <source>
        <strain evidence="3">cv. Nipponbare</strain>
    </source>
</reference>
<gene>
    <name evidence="2" type="ORF">OSJNBa0010N03.3</name>
</gene>
<proteinExistence type="predicted"/>
<sequence length="259" mass="27577">MDLGKSSSDEATLKKLRADGALPSQETMEQEEGDAASTGAGTPLSESGGGIDGGMAEAESTEADEQGRGGEGGDREAGDLLYSSSLPSLSSLSTGKRNKTGRAERDVRGEGKGGISSLLCICCLRATVVIERSSGDGVKGMETGELDRGRGGEADRIGRGGRSRKPSEFAWVHASKIDQEFFCWIWVSLHVIYVRPGRRMNQASPGKSEEQPEETEEMEGGNKADDAIQKASEQEADMGRGRRSRRPPSVRVVGPEWAK</sequence>
<reference evidence="3" key="1">
    <citation type="journal article" date="2005" name="Nature">
        <title>The map-based sequence of the rice genome.</title>
        <authorList>
            <consortium name="International rice genome sequencing project (IRGSP)"/>
            <person name="Matsumoto T."/>
            <person name="Wu J."/>
            <person name="Kanamori H."/>
            <person name="Katayose Y."/>
            <person name="Fujisawa M."/>
            <person name="Namiki N."/>
            <person name="Mizuno H."/>
            <person name="Yamamoto K."/>
            <person name="Antonio B.A."/>
            <person name="Baba T."/>
            <person name="Sakata K."/>
            <person name="Nagamura Y."/>
            <person name="Aoki H."/>
            <person name="Arikawa K."/>
            <person name="Arita K."/>
            <person name="Bito T."/>
            <person name="Chiden Y."/>
            <person name="Fujitsuka N."/>
            <person name="Fukunaka R."/>
            <person name="Hamada M."/>
            <person name="Harada C."/>
            <person name="Hayashi A."/>
            <person name="Hijishita S."/>
            <person name="Honda M."/>
            <person name="Hosokawa S."/>
            <person name="Ichikawa Y."/>
            <person name="Idonuma A."/>
            <person name="Iijima M."/>
            <person name="Ikeda M."/>
            <person name="Ikeno M."/>
            <person name="Ito K."/>
            <person name="Ito S."/>
            <person name="Ito T."/>
            <person name="Ito Y."/>
            <person name="Ito Y."/>
            <person name="Iwabuchi A."/>
            <person name="Kamiya K."/>
            <person name="Karasawa W."/>
            <person name="Kurita K."/>
            <person name="Katagiri S."/>
            <person name="Kikuta A."/>
            <person name="Kobayashi H."/>
            <person name="Kobayashi N."/>
            <person name="Machita K."/>
            <person name="Maehara T."/>
            <person name="Masukawa M."/>
            <person name="Mizubayashi T."/>
            <person name="Mukai Y."/>
            <person name="Nagasaki H."/>
            <person name="Nagata Y."/>
            <person name="Naito S."/>
            <person name="Nakashima M."/>
            <person name="Nakama Y."/>
            <person name="Nakamichi Y."/>
            <person name="Nakamura M."/>
            <person name="Meguro A."/>
            <person name="Negishi M."/>
            <person name="Ohta I."/>
            <person name="Ohta T."/>
            <person name="Okamoto M."/>
            <person name="Ono N."/>
            <person name="Saji S."/>
            <person name="Sakaguchi M."/>
            <person name="Sakai K."/>
            <person name="Shibata M."/>
            <person name="Shimokawa T."/>
            <person name="Song J."/>
            <person name="Takazaki Y."/>
            <person name="Terasawa K."/>
            <person name="Tsugane M."/>
            <person name="Tsuji K."/>
            <person name="Ueda S."/>
            <person name="Waki K."/>
            <person name="Yamagata H."/>
            <person name="Yamamoto M."/>
            <person name="Yamamoto S."/>
            <person name="Yamane H."/>
            <person name="Yoshiki S."/>
            <person name="Yoshihara R."/>
            <person name="Yukawa K."/>
            <person name="Zhong H."/>
            <person name="Yano M."/>
            <person name="Yuan Q."/>
            <person name="Ouyang S."/>
            <person name="Liu J."/>
            <person name="Jones K.M."/>
            <person name="Gansberger K."/>
            <person name="Moffat K."/>
            <person name="Hill J."/>
            <person name="Bera J."/>
            <person name="Fadrosh D."/>
            <person name="Jin S."/>
            <person name="Johri S."/>
            <person name="Kim M."/>
            <person name="Overton L."/>
            <person name="Reardon M."/>
            <person name="Tsitrin T."/>
            <person name="Vuong H."/>
            <person name="Weaver B."/>
            <person name="Ciecko A."/>
            <person name="Tallon L."/>
            <person name="Jackson J."/>
            <person name="Pai G."/>
            <person name="Aken S.V."/>
            <person name="Utterback T."/>
            <person name="Reidmuller S."/>
            <person name="Feldblyum T."/>
            <person name="Hsiao J."/>
            <person name="Zismann V."/>
            <person name="Iobst S."/>
            <person name="de Vazeille A.R."/>
            <person name="Buell C.R."/>
            <person name="Ying K."/>
            <person name="Li Y."/>
            <person name="Lu T."/>
            <person name="Huang Y."/>
            <person name="Zhao Q."/>
            <person name="Feng Q."/>
            <person name="Zhang L."/>
            <person name="Zhu J."/>
            <person name="Weng Q."/>
            <person name="Mu J."/>
            <person name="Lu Y."/>
            <person name="Fan D."/>
            <person name="Liu Y."/>
            <person name="Guan J."/>
            <person name="Zhang Y."/>
            <person name="Yu S."/>
            <person name="Liu X."/>
            <person name="Zhang Y."/>
            <person name="Hong G."/>
            <person name="Han B."/>
            <person name="Choisne N."/>
            <person name="Demange N."/>
            <person name="Orjeda G."/>
            <person name="Samain S."/>
            <person name="Cattolico L."/>
            <person name="Pelletier E."/>
            <person name="Couloux A."/>
            <person name="Segurens B."/>
            <person name="Wincker P."/>
            <person name="D'Hont A."/>
            <person name="Scarpelli C."/>
            <person name="Weissenbach J."/>
            <person name="Salanoubat M."/>
            <person name="Quetier F."/>
            <person name="Yu Y."/>
            <person name="Kim H.R."/>
            <person name="Rambo T."/>
            <person name="Currie J."/>
            <person name="Collura K."/>
            <person name="Luo M."/>
            <person name="Yang T."/>
            <person name="Ammiraju J.S.S."/>
            <person name="Engler F."/>
            <person name="Soderlund C."/>
            <person name="Wing R.A."/>
            <person name="Palmer L.E."/>
            <person name="de la Bastide M."/>
            <person name="Spiegel L."/>
            <person name="Nascimento L."/>
            <person name="Zutavern T."/>
            <person name="O'Shaughnessy A."/>
            <person name="Dike S."/>
            <person name="Dedhia N."/>
            <person name="Preston R."/>
            <person name="Balija V."/>
            <person name="McCombie W.R."/>
            <person name="Chow T."/>
            <person name="Chen H."/>
            <person name="Chung M."/>
            <person name="Chen C."/>
            <person name="Shaw J."/>
            <person name="Wu H."/>
            <person name="Hsiao K."/>
            <person name="Chao Y."/>
            <person name="Chu M."/>
            <person name="Cheng C."/>
            <person name="Hour A."/>
            <person name="Lee P."/>
            <person name="Lin S."/>
            <person name="Lin Y."/>
            <person name="Liou J."/>
            <person name="Liu S."/>
            <person name="Hsing Y."/>
            <person name="Raghuvanshi S."/>
            <person name="Mohanty A."/>
            <person name="Bharti A.K."/>
            <person name="Gaur A."/>
            <person name="Gupta V."/>
            <person name="Kumar D."/>
            <person name="Ravi V."/>
            <person name="Vij S."/>
            <person name="Kapur A."/>
            <person name="Khurana P."/>
            <person name="Khurana P."/>
            <person name="Khurana J.P."/>
            <person name="Tyagi A.K."/>
            <person name="Gaikwad K."/>
            <person name="Singh A."/>
            <person name="Dalal V."/>
            <person name="Srivastava S."/>
            <person name="Dixit A."/>
            <person name="Pal A.K."/>
            <person name="Ghazi I.A."/>
            <person name="Yadav M."/>
            <person name="Pandit A."/>
            <person name="Bhargava A."/>
            <person name="Sureshbabu K."/>
            <person name="Batra K."/>
            <person name="Sharma T.R."/>
            <person name="Mohapatra T."/>
            <person name="Singh N.K."/>
            <person name="Messing J."/>
            <person name="Nelson A.B."/>
            <person name="Fuks G."/>
            <person name="Kavchok S."/>
            <person name="Keizer G."/>
            <person name="Linton E."/>
            <person name="Llaca V."/>
            <person name="Song R."/>
            <person name="Tanyolac B."/>
            <person name="Young S."/>
            <person name="Ho-Il K."/>
            <person name="Hahn J.H."/>
            <person name="Sangsakoo G."/>
            <person name="Vanavichit A."/>
            <person name="de Mattos Luiz.A.T."/>
            <person name="Zimmer P.D."/>
            <person name="Malone G."/>
            <person name="Dellagostin O."/>
            <person name="de Oliveira A.C."/>
            <person name="Bevan M."/>
            <person name="Bancroft I."/>
            <person name="Minx P."/>
            <person name="Cordum H."/>
            <person name="Wilson R."/>
            <person name="Cheng Z."/>
            <person name="Jin W."/>
            <person name="Jiang J."/>
            <person name="Leong S.A."/>
            <person name="Iwama H."/>
            <person name="Gojobori T."/>
            <person name="Itoh T."/>
            <person name="Niimura Y."/>
            <person name="Fujii Y."/>
            <person name="Habara T."/>
            <person name="Sakai H."/>
            <person name="Sato Y."/>
            <person name="Wilson G."/>
            <person name="Kumar K."/>
            <person name="McCouch S."/>
            <person name="Juretic N."/>
            <person name="Hoen D."/>
            <person name="Wright S."/>
            <person name="Bruskiewich R."/>
            <person name="Bureau T."/>
            <person name="Miyao A."/>
            <person name="Hirochika H."/>
            <person name="Nishikawa T."/>
            <person name="Kadowaki K."/>
            <person name="Sugiura M."/>
            <person name="Burr B."/>
            <person name="Sasaki T."/>
        </authorList>
    </citation>
    <scope>NUCLEOTIDE SEQUENCE [LARGE SCALE GENOMIC DNA]</scope>
    <source>
        <strain evidence="3">cv. Nipponbare</strain>
    </source>
</reference>
<feature type="compositionally biased region" description="Basic and acidic residues" evidence="1">
    <location>
        <begin position="7"/>
        <end position="18"/>
    </location>
</feature>
<feature type="compositionally biased region" description="Low complexity" evidence="1">
    <location>
        <begin position="79"/>
        <end position="93"/>
    </location>
</feature>
<evidence type="ECO:0000256" key="1">
    <source>
        <dbReference type="SAM" id="MobiDB-lite"/>
    </source>
</evidence>
<organism evidence="2 3">
    <name type="scientific">Oryza sativa subsp. japonica</name>
    <name type="common">Rice</name>
    <dbReference type="NCBI Taxonomy" id="39947"/>
    <lineage>
        <taxon>Eukaryota</taxon>
        <taxon>Viridiplantae</taxon>
        <taxon>Streptophyta</taxon>
        <taxon>Embryophyta</taxon>
        <taxon>Tracheophyta</taxon>
        <taxon>Spermatophyta</taxon>
        <taxon>Magnoliopsida</taxon>
        <taxon>Liliopsida</taxon>
        <taxon>Poales</taxon>
        <taxon>Poaceae</taxon>
        <taxon>BOP clade</taxon>
        <taxon>Oryzoideae</taxon>
        <taxon>Oryzeae</taxon>
        <taxon>Oryzinae</taxon>
        <taxon>Oryza</taxon>
        <taxon>Oryza sativa</taxon>
    </lineage>
</organism>
<evidence type="ECO:0000313" key="3">
    <source>
        <dbReference type="Proteomes" id="UP000000763"/>
    </source>
</evidence>
<feature type="compositionally biased region" description="Basic and acidic residues" evidence="1">
    <location>
        <begin position="145"/>
        <end position="158"/>
    </location>
</feature>
<feature type="region of interest" description="Disordered" evidence="1">
    <location>
        <begin position="1"/>
        <end position="112"/>
    </location>
</feature>
<accession>Q10GB8</accession>
<feature type="compositionally biased region" description="Basic and acidic residues" evidence="1">
    <location>
        <begin position="65"/>
        <end position="78"/>
    </location>
</feature>
<name>Q10GB8_ORYSJ</name>
<feature type="compositionally biased region" description="Basic and acidic residues" evidence="1">
    <location>
        <begin position="101"/>
        <end position="111"/>
    </location>
</feature>
<evidence type="ECO:0000313" key="2">
    <source>
        <dbReference type="EMBL" id="AAS07269.1"/>
    </source>
</evidence>